<dbReference type="CDD" id="cd15856">
    <property type="entry name" value="SNARE_SNAP29C"/>
    <property type="match status" value="1"/>
</dbReference>
<evidence type="ECO:0000313" key="7">
    <source>
        <dbReference type="EMBL" id="CDW57861.1"/>
    </source>
</evidence>
<dbReference type="GO" id="GO:0031201">
    <property type="term" value="C:SNARE complex"/>
    <property type="evidence" value="ECO:0007669"/>
    <property type="project" value="TreeGrafter"/>
</dbReference>
<evidence type="ECO:0000256" key="3">
    <source>
        <dbReference type="ARBA" id="ARBA00022927"/>
    </source>
</evidence>
<gene>
    <name evidence="7" type="ORF">TTRE_0000615701</name>
</gene>
<keyword evidence="3" id="KW-0653">Protein transport</keyword>
<feature type="region of interest" description="Disordered" evidence="5">
    <location>
        <begin position="250"/>
        <end position="274"/>
    </location>
</feature>
<sequence length="274" mass="29901">MANPFEDDYDDFRATQKPAAAFGSYTKPSRDFDEAAYYEQQIEAALQSSLSSTGRSIAALQEAEEVGLGTAQDLIVQGEKLQNVDRKLGEIQDTTKQTQRHLSSLKSVFGSMKNYFSKDKAAKAAAAALALDEQSRIQKPRATSLQNTVDRIKEDTSGGLFSDNPSRICGGGAPTLSDATRQSIAGTRWGAMNDEIEDNLGIMEGNLRRLKELGLALGEEVQQQNDLIDNVARKADKTNLTVDNQNRQMTRLLGSDKKQKKAALPDAKAALKMP</sequence>
<dbReference type="PANTHER" id="PTHR19305">
    <property type="entry name" value="SYNAPTOSOMAL ASSOCIATED PROTEIN"/>
    <property type="match status" value="1"/>
</dbReference>
<reference evidence="7" key="2">
    <citation type="submission" date="2014-03" db="EMBL/GenBank/DDBJ databases">
        <title>The whipworm genome and dual-species transcriptomics of an intimate host-pathogen interaction.</title>
        <authorList>
            <person name="Foth B.J."/>
            <person name="Tsai I.J."/>
            <person name="Reid A.J."/>
            <person name="Bancroft A.J."/>
            <person name="Nichol S."/>
            <person name="Tracey A."/>
            <person name="Holroyd N."/>
            <person name="Cotton J.A."/>
            <person name="Stanley E.J."/>
            <person name="Zarowiecki M."/>
            <person name="Liu J.Z."/>
            <person name="Huckvale T."/>
            <person name="Cooper P.J."/>
            <person name="Grencis R.K."/>
            <person name="Berriman M."/>
        </authorList>
    </citation>
    <scope>NUCLEOTIDE SEQUENCE [LARGE SCALE GENOMIC DNA]</scope>
</reference>
<dbReference type="GO" id="GO:0005886">
    <property type="term" value="C:plasma membrane"/>
    <property type="evidence" value="ECO:0007669"/>
    <property type="project" value="TreeGrafter"/>
</dbReference>
<dbReference type="Gene3D" id="1.20.5.110">
    <property type="match status" value="2"/>
</dbReference>
<keyword evidence="2" id="KW-0813">Transport</keyword>
<evidence type="ECO:0000313" key="8">
    <source>
        <dbReference type="Proteomes" id="UP000030665"/>
    </source>
</evidence>
<keyword evidence="8" id="KW-1185">Reference proteome</keyword>
<dbReference type="GO" id="GO:0016082">
    <property type="term" value="P:synaptic vesicle priming"/>
    <property type="evidence" value="ECO:0007669"/>
    <property type="project" value="TreeGrafter"/>
</dbReference>
<dbReference type="SMART" id="SM00397">
    <property type="entry name" value="t_SNARE"/>
    <property type="match status" value="2"/>
</dbReference>
<evidence type="ECO:0000256" key="2">
    <source>
        <dbReference type="ARBA" id="ARBA00022448"/>
    </source>
</evidence>
<dbReference type="GO" id="GO:0031629">
    <property type="term" value="P:synaptic vesicle fusion to presynaptic active zone membrane"/>
    <property type="evidence" value="ECO:0007669"/>
    <property type="project" value="TreeGrafter"/>
</dbReference>
<reference evidence="7" key="1">
    <citation type="submission" date="2014-01" db="EMBL/GenBank/DDBJ databases">
        <authorList>
            <person name="Aslett M."/>
        </authorList>
    </citation>
    <scope>NUCLEOTIDE SEQUENCE</scope>
</reference>
<protein>
    <submittedName>
        <fullName evidence="7">SNARE domain containing protein</fullName>
    </submittedName>
</protein>
<accession>A0A077ZBU9</accession>
<dbReference type="AlphaFoldDB" id="A0A077ZBU9"/>
<keyword evidence="4" id="KW-0175">Coiled coil</keyword>
<dbReference type="SUPFAM" id="SSF58038">
    <property type="entry name" value="SNARE fusion complex"/>
    <property type="match status" value="2"/>
</dbReference>
<feature type="compositionally biased region" description="Low complexity" evidence="5">
    <location>
        <begin position="262"/>
        <end position="274"/>
    </location>
</feature>
<dbReference type="Proteomes" id="UP000030665">
    <property type="component" value="Unassembled WGS sequence"/>
</dbReference>
<dbReference type="PANTHER" id="PTHR19305:SF9">
    <property type="entry name" value="SYNAPTOSOMAL-ASSOCIATED PROTEIN 29"/>
    <property type="match status" value="1"/>
</dbReference>
<dbReference type="STRING" id="36087.A0A077ZBU9"/>
<dbReference type="GO" id="GO:0098793">
    <property type="term" value="C:presynapse"/>
    <property type="evidence" value="ECO:0007669"/>
    <property type="project" value="GOC"/>
</dbReference>
<comment type="similarity">
    <text evidence="1">Belongs to the SNAP-25 family.</text>
</comment>
<dbReference type="OrthoDB" id="18679at2759"/>
<dbReference type="InterPro" id="IPR000727">
    <property type="entry name" value="T_SNARE_dom"/>
</dbReference>
<evidence type="ECO:0000256" key="4">
    <source>
        <dbReference type="ARBA" id="ARBA00023054"/>
    </source>
</evidence>
<evidence type="ECO:0000259" key="6">
    <source>
        <dbReference type="PROSITE" id="PS50192"/>
    </source>
</evidence>
<dbReference type="GO" id="GO:0019905">
    <property type="term" value="F:syntaxin binding"/>
    <property type="evidence" value="ECO:0007669"/>
    <property type="project" value="TreeGrafter"/>
</dbReference>
<evidence type="ECO:0000256" key="1">
    <source>
        <dbReference type="ARBA" id="ARBA00009480"/>
    </source>
</evidence>
<dbReference type="GO" id="GO:0015031">
    <property type="term" value="P:protein transport"/>
    <property type="evidence" value="ECO:0007669"/>
    <property type="project" value="UniProtKB-KW"/>
</dbReference>
<organism evidence="7 8">
    <name type="scientific">Trichuris trichiura</name>
    <name type="common">Whipworm</name>
    <name type="synonym">Trichocephalus trichiurus</name>
    <dbReference type="NCBI Taxonomy" id="36087"/>
    <lineage>
        <taxon>Eukaryota</taxon>
        <taxon>Metazoa</taxon>
        <taxon>Ecdysozoa</taxon>
        <taxon>Nematoda</taxon>
        <taxon>Enoplea</taxon>
        <taxon>Dorylaimia</taxon>
        <taxon>Trichinellida</taxon>
        <taxon>Trichuridae</taxon>
        <taxon>Trichuris</taxon>
    </lineage>
</organism>
<dbReference type="PROSITE" id="PS50192">
    <property type="entry name" value="T_SNARE"/>
    <property type="match status" value="1"/>
</dbReference>
<proteinExistence type="inferred from homology"/>
<evidence type="ECO:0000256" key="5">
    <source>
        <dbReference type="SAM" id="MobiDB-lite"/>
    </source>
</evidence>
<name>A0A077ZBU9_TRITR</name>
<feature type="domain" description="T-SNARE coiled-coil homology" evidence="6">
    <location>
        <begin position="190"/>
        <end position="252"/>
    </location>
</feature>
<dbReference type="EMBL" id="HG806225">
    <property type="protein sequence ID" value="CDW57861.1"/>
    <property type="molecule type" value="Genomic_DNA"/>
</dbReference>
<dbReference type="GO" id="GO:0005484">
    <property type="term" value="F:SNAP receptor activity"/>
    <property type="evidence" value="ECO:0007669"/>
    <property type="project" value="TreeGrafter"/>
</dbReference>
<dbReference type="FunFam" id="1.20.5.110:FF:000041">
    <property type="entry name" value="Synaptosomal-associated protein 29"/>
    <property type="match status" value="1"/>
</dbReference>